<reference evidence="1" key="1">
    <citation type="submission" date="2013-08" db="EMBL/GenBank/DDBJ databases">
        <authorList>
            <person name="Mendez C."/>
            <person name="Richter M."/>
            <person name="Ferrer M."/>
            <person name="Sanchez J."/>
        </authorList>
    </citation>
    <scope>NUCLEOTIDE SEQUENCE</scope>
</reference>
<dbReference type="Pfam" id="PF05063">
    <property type="entry name" value="MT-A70"/>
    <property type="match status" value="1"/>
</dbReference>
<gene>
    <name evidence="1" type="ORF">B1B_08590</name>
</gene>
<organism evidence="1">
    <name type="scientific">mine drainage metagenome</name>
    <dbReference type="NCBI Taxonomy" id="410659"/>
    <lineage>
        <taxon>unclassified sequences</taxon>
        <taxon>metagenomes</taxon>
        <taxon>ecological metagenomes</taxon>
    </lineage>
</organism>
<dbReference type="GO" id="GO:0032259">
    <property type="term" value="P:methylation"/>
    <property type="evidence" value="ECO:0007669"/>
    <property type="project" value="UniProtKB-KW"/>
</dbReference>
<dbReference type="AlphaFoldDB" id="T1AAZ5"/>
<name>T1AAZ5_9ZZZZ</name>
<evidence type="ECO:0000313" key="1">
    <source>
        <dbReference type="EMBL" id="EQD57896.1"/>
    </source>
</evidence>
<dbReference type="InterPro" id="IPR007757">
    <property type="entry name" value="MT-A70-like"/>
</dbReference>
<dbReference type="EMBL" id="AUZY01005624">
    <property type="protein sequence ID" value="EQD57896.1"/>
    <property type="molecule type" value="Genomic_DNA"/>
</dbReference>
<dbReference type="PROSITE" id="PS51143">
    <property type="entry name" value="MT_A70"/>
    <property type="match status" value="1"/>
</dbReference>
<dbReference type="GO" id="GO:0008168">
    <property type="term" value="F:methyltransferase activity"/>
    <property type="evidence" value="ECO:0007669"/>
    <property type="project" value="UniProtKB-KW"/>
</dbReference>
<protein>
    <submittedName>
        <fullName evidence="1">Type II DNA modification methyltransferase</fullName>
    </submittedName>
</protein>
<accession>T1AAZ5</accession>
<proteinExistence type="predicted"/>
<keyword evidence="1" id="KW-0489">Methyltransferase</keyword>
<sequence>MFRAKNLKSCGEFKPREHSAKPKEIRCMLERASPGSYLELFARRTAPGWTVWGNQVETDLLEFPPCVEG</sequence>
<reference evidence="1" key="2">
    <citation type="journal article" date="2014" name="ISME J.">
        <title>Microbial stratification in low pH oxic and suboxic macroscopic growths along an acid mine drainage.</title>
        <authorList>
            <person name="Mendez-Garcia C."/>
            <person name="Mesa V."/>
            <person name="Sprenger R.R."/>
            <person name="Richter M."/>
            <person name="Diez M.S."/>
            <person name="Solano J."/>
            <person name="Bargiela R."/>
            <person name="Golyshina O.V."/>
            <person name="Manteca A."/>
            <person name="Ramos J.L."/>
            <person name="Gallego J.R."/>
            <person name="Llorente I."/>
            <person name="Martins Dos Santos V.A."/>
            <person name="Jensen O.N."/>
            <person name="Pelaez A.I."/>
            <person name="Sanchez J."/>
            <person name="Ferrer M."/>
        </authorList>
    </citation>
    <scope>NUCLEOTIDE SEQUENCE</scope>
</reference>
<keyword evidence="1" id="KW-0808">Transferase</keyword>
<comment type="caution">
    <text evidence="1">The sequence shown here is derived from an EMBL/GenBank/DDBJ whole genome shotgun (WGS) entry which is preliminary data.</text>
</comment>